<organism evidence="9 10">
    <name type="scientific">Thalassiosira pseudonana</name>
    <name type="common">Marine diatom</name>
    <name type="synonym">Cyclotella nana</name>
    <dbReference type="NCBI Taxonomy" id="35128"/>
    <lineage>
        <taxon>Eukaryota</taxon>
        <taxon>Sar</taxon>
        <taxon>Stramenopiles</taxon>
        <taxon>Ochrophyta</taxon>
        <taxon>Bacillariophyta</taxon>
        <taxon>Coscinodiscophyceae</taxon>
        <taxon>Thalassiosirophycidae</taxon>
        <taxon>Thalassiosirales</taxon>
        <taxon>Thalassiosiraceae</taxon>
        <taxon>Thalassiosira</taxon>
    </lineage>
</organism>
<dbReference type="InterPro" id="IPR001965">
    <property type="entry name" value="Znf_PHD"/>
</dbReference>
<name>B8BTQ0_THAPS</name>
<keyword evidence="2" id="KW-0479">Metal-binding</keyword>
<evidence type="ECO:0000313" key="10">
    <source>
        <dbReference type="Proteomes" id="UP000001449"/>
    </source>
</evidence>
<dbReference type="InterPro" id="IPR037869">
    <property type="entry name" value="Spp1/CFP1"/>
</dbReference>
<dbReference type="KEGG" id="tps:THAPSDRAFT_268196"/>
<dbReference type="PROSITE" id="PS50016">
    <property type="entry name" value="ZF_PHD_2"/>
    <property type="match status" value="1"/>
</dbReference>
<dbReference type="HOGENOM" id="CLU_932181_0_0_1"/>
<keyword evidence="3 6" id="KW-0863">Zinc-finger</keyword>
<dbReference type="InterPro" id="IPR019786">
    <property type="entry name" value="Zinc_finger_PHD-type_CS"/>
</dbReference>
<reference evidence="9 10" key="2">
    <citation type="journal article" date="2008" name="Nature">
        <title>The Phaeodactylum genome reveals the evolutionary history of diatom genomes.</title>
        <authorList>
            <person name="Bowler C."/>
            <person name="Allen A.E."/>
            <person name="Badger J.H."/>
            <person name="Grimwood J."/>
            <person name="Jabbari K."/>
            <person name="Kuo A."/>
            <person name="Maheswari U."/>
            <person name="Martens C."/>
            <person name="Maumus F."/>
            <person name="Otillar R.P."/>
            <person name="Rayko E."/>
            <person name="Salamov A."/>
            <person name="Vandepoele K."/>
            <person name="Beszteri B."/>
            <person name="Gruber A."/>
            <person name="Heijde M."/>
            <person name="Katinka M."/>
            <person name="Mock T."/>
            <person name="Valentin K."/>
            <person name="Verret F."/>
            <person name="Berges J.A."/>
            <person name="Brownlee C."/>
            <person name="Cadoret J.P."/>
            <person name="Chiovitti A."/>
            <person name="Choi C.J."/>
            <person name="Coesel S."/>
            <person name="De Martino A."/>
            <person name="Detter J.C."/>
            <person name="Durkin C."/>
            <person name="Falciatore A."/>
            <person name="Fournet J."/>
            <person name="Haruta M."/>
            <person name="Huysman M.J."/>
            <person name="Jenkins B.D."/>
            <person name="Jiroutova K."/>
            <person name="Jorgensen R.E."/>
            <person name="Joubert Y."/>
            <person name="Kaplan A."/>
            <person name="Kroger N."/>
            <person name="Kroth P.G."/>
            <person name="La Roche J."/>
            <person name="Lindquist E."/>
            <person name="Lommer M."/>
            <person name="Martin-Jezequel V."/>
            <person name="Lopez P.J."/>
            <person name="Lucas S."/>
            <person name="Mangogna M."/>
            <person name="McGinnis K."/>
            <person name="Medlin L.K."/>
            <person name="Montsant A."/>
            <person name="Oudot-Le Secq M.P."/>
            <person name="Napoli C."/>
            <person name="Obornik M."/>
            <person name="Parker M.S."/>
            <person name="Petit J.L."/>
            <person name="Porcel B.M."/>
            <person name="Poulsen N."/>
            <person name="Robison M."/>
            <person name="Rychlewski L."/>
            <person name="Rynearson T.A."/>
            <person name="Schmutz J."/>
            <person name="Shapiro H."/>
            <person name="Siaut M."/>
            <person name="Stanley M."/>
            <person name="Sussman M.R."/>
            <person name="Taylor A.R."/>
            <person name="Vardi A."/>
            <person name="von Dassow P."/>
            <person name="Vyverman W."/>
            <person name="Willis A."/>
            <person name="Wyrwicz L.S."/>
            <person name="Rokhsar D.S."/>
            <person name="Weissenbach J."/>
            <person name="Armbrust E.V."/>
            <person name="Green B.R."/>
            <person name="Van de Peer Y."/>
            <person name="Grigoriev I.V."/>
        </authorList>
    </citation>
    <scope>NUCLEOTIDE SEQUENCE [LARGE SCALE GENOMIC DNA]</scope>
    <source>
        <strain evidence="9 10">CCMP1335</strain>
    </source>
</reference>
<gene>
    <name evidence="9" type="ORF">THAPSDRAFT_268196</name>
</gene>
<dbReference type="PANTHER" id="PTHR46174:SF1">
    <property type="entry name" value="CXXC-TYPE ZINC FINGER PROTEIN 1"/>
    <property type="match status" value="1"/>
</dbReference>
<evidence type="ECO:0000313" key="9">
    <source>
        <dbReference type="EMBL" id="EED95134.1"/>
    </source>
</evidence>
<evidence type="ECO:0000256" key="5">
    <source>
        <dbReference type="ARBA" id="ARBA00023242"/>
    </source>
</evidence>
<dbReference type="SMART" id="SM00249">
    <property type="entry name" value="PHD"/>
    <property type="match status" value="1"/>
</dbReference>
<dbReference type="PANTHER" id="PTHR46174">
    <property type="entry name" value="CXXC-TYPE ZINC FINGER PROTEIN 1"/>
    <property type="match status" value="1"/>
</dbReference>
<dbReference type="Gene3D" id="3.30.40.10">
    <property type="entry name" value="Zinc/RING finger domain, C3HC4 (zinc finger)"/>
    <property type="match status" value="1"/>
</dbReference>
<sequence>MLKSMSSRALIWQAKAKKALLAKAGSTQPFDMVLLKELLFAAKQIPVTMPEEARILSTLEDRGLRHCVCGGPSDGSLMLGCDNCDRWYHGSCMKVDKATSEALTKWVCPPCTNKGSVKQPIDISTHAPDPKSLWPPFGLRSSEGAVEALGMTEEDDNVDFTVAAPPIKPTVSRPSAAHNIALLTAGTRAYRPVVANPALSAPTAATAKTTAAATTTTVVANPPMTAKMQGQSTRFASKAKASTPMQADTQSKTPVATTDPTPMDVDFPNTNSNLSVPTLAAAATKNEDVVPNHQPPSNP</sequence>
<feature type="region of interest" description="Disordered" evidence="7">
    <location>
        <begin position="222"/>
        <end position="299"/>
    </location>
</feature>
<feature type="compositionally biased region" description="Polar residues" evidence="7">
    <location>
        <begin position="243"/>
        <end position="260"/>
    </location>
</feature>
<dbReference type="Pfam" id="PF00628">
    <property type="entry name" value="PHD"/>
    <property type="match status" value="1"/>
</dbReference>
<dbReference type="GO" id="GO:0008270">
    <property type="term" value="F:zinc ion binding"/>
    <property type="evidence" value="ECO:0007669"/>
    <property type="project" value="UniProtKB-KW"/>
</dbReference>
<evidence type="ECO:0000256" key="2">
    <source>
        <dbReference type="ARBA" id="ARBA00022723"/>
    </source>
</evidence>
<dbReference type="GO" id="GO:0045893">
    <property type="term" value="P:positive regulation of DNA-templated transcription"/>
    <property type="evidence" value="ECO:0000318"/>
    <property type="project" value="GO_Central"/>
</dbReference>
<evidence type="ECO:0000256" key="4">
    <source>
        <dbReference type="ARBA" id="ARBA00022833"/>
    </source>
</evidence>
<dbReference type="STRING" id="35128.B8BTQ0"/>
<dbReference type="RefSeq" id="XP_002287691.1">
    <property type="nucleotide sequence ID" value="XM_002287655.1"/>
</dbReference>
<evidence type="ECO:0000259" key="8">
    <source>
        <dbReference type="PROSITE" id="PS50016"/>
    </source>
</evidence>
<dbReference type="InterPro" id="IPR019787">
    <property type="entry name" value="Znf_PHD-finger"/>
</dbReference>
<dbReference type="EMBL" id="CM000639">
    <property type="protein sequence ID" value="EED95134.1"/>
    <property type="molecule type" value="Genomic_DNA"/>
</dbReference>
<dbReference type="eggNOG" id="KOG1632">
    <property type="taxonomic scope" value="Eukaryota"/>
</dbReference>
<dbReference type="PROSITE" id="PS01359">
    <property type="entry name" value="ZF_PHD_1"/>
    <property type="match status" value="1"/>
</dbReference>
<evidence type="ECO:0000256" key="7">
    <source>
        <dbReference type="SAM" id="MobiDB-lite"/>
    </source>
</evidence>
<evidence type="ECO:0000256" key="6">
    <source>
        <dbReference type="PROSITE-ProRule" id="PRU00146"/>
    </source>
</evidence>
<feature type="domain" description="PHD-type" evidence="8">
    <location>
        <begin position="64"/>
        <end position="114"/>
    </location>
</feature>
<keyword evidence="4" id="KW-0862">Zinc</keyword>
<reference evidence="9 10" key="1">
    <citation type="journal article" date="2004" name="Science">
        <title>The genome of the diatom Thalassiosira pseudonana: ecology, evolution, and metabolism.</title>
        <authorList>
            <person name="Armbrust E.V."/>
            <person name="Berges J.A."/>
            <person name="Bowler C."/>
            <person name="Green B.R."/>
            <person name="Martinez D."/>
            <person name="Putnam N.H."/>
            <person name="Zhou S."/>
            <person name="Allen A.E."/>
            <person name="Apt K.E."/>
            <person name="Bechner M."/>
            <person name="Brzezinski M.A."/>
            <person name="Chaal B.K."/>
            <person name="Chiovitti A."/>
            <person name="Davis A.K."/>
            <person name="Demarest M.S."/>
            <person name="Detter J.C."/>
            <person name="Glavina T."/>
            <person name="Goodstein D."/>
            <person name="Hadi M.Z."/>
            <person name="Hellsten U."/>
            <person name="Hildebrand M."/>
            <person name="Jenkins B.D."/>
            <person name="Jurka J."/>
            <person name="Kapitonov V.V."/>
            <person name="Kroger N."/>
            <person name="Lau W.W."/>
            <person name="Lane T.W."/>
            <person name="Larimer F.W."/>
            <person name="Lippmeier J.C."/>
            <person name="Lucas S."/>
            <person name="Medina M."/>
            <person name="Montsant A."/>
            <person name="Obornik M."/>
            <person name="Parker M.S."/>
            <person name="Palenik B."/>
            <person name="Pazour G.J."/>
            <person name="Richardson P.M."/>
            <person name="Rynearson T.A."/>
            <person name="Saito M.A."/>
            <person name="Schwartz D.C."/>
            <person name="Thamatrakoln K."/>
            <person name="Valentin K."/>
            <person name="Vardi A."/>
            <person name="Wilkerson F.P."/>
            <person name="Rokhsar D.S."/>
        </authorList>
    </citation>
    <scope>NUCLEOTIDE SEQUENCE [LARGE SCALE GENOMIC DNA]</scope>
    <source>
        <strain evidence="9 10">CCMP1335</strain>
    </source>
</reference>
<protein>
    <recommendedName>
        <fullName evidence="8">PHD-type domain-containing protein</fullName>
    </recommendedName>
</protein>
<proteinExistence type="predicted"/>
<dbReference type="Proteomes" id="UP000001449">
    <property type="component" value="Chromosome 2"/>
</dbReference>
<accession>B8BTQ0</accession>
<comment type="subcellular location">
    <subcellularLocation>
        <location evidence="1">Nucleus</location>
    </subcellularLocation>
</comment>
<evidence type="ECO:0000256" key="3">
    <source>
        <dbReference type="ARBA" id="ARBA00022771"/>
    </source>
</evidence>
<dbReference type="GO" id="GO:0048188">
    <property type="term" value="C:Set1C/COMPASS complex"/>
    <property type="evidence" value="ECO:0000318"/>
    <property type="project" value="GO_Central"/>
</dbReference>
<keyword evidence="10" id="KW-1185">Reference proteome</keyword>
<keyword evidence="5" id="KW-0539">Nucleus</keyword>
<dbReference type="InterPro" id="IPR011011">
    <property type="entry name" value="Znf_FYVE_PHD"/>
</dbReference>
<dbReference type="InterPro" id="IPR013083">
    <property type="entry name" value="Znf_RING/FYVE/PHD"/>
</dbReference>
<dbReference type="InParanoid" id="B8BTQ0"/>
<dbReference type="PaxDb" id="35128-Thaps268196"/>
<dbReference type="GeneID" id="7448655"/>
<evidence type="ECO:0000256" key="1">
    <source>
        <dbReference type="ARBA" id="ARBA00004123"/>
    </source>
</evidence>
<dbReference type="SUPFAM" id="SSF57903">
    <property type="entry name" value="FYVE/PHD zinc finger"/>
    <property type="match status" value="1"/>
</dbReference>
<dbReference type="AlphaFoldDB" id="B8BTQ0"/>